<dbReference type="AlphaFoldDB" id="A0AAJ5T8I3"/>
<feature type="signal peptide" evidence="7">
    <location>
        <begin position="1"/>
        <end position="24"/>
    </location>
</feature>
<accession>A0AAJ5T8I3</accession>
<dbReference type="InterPro" id="IPR036909">
    <property type="entry name" value="Cyt_c-like_dom_sf"/>
</dbReference>
<keyword evidence="5 6" id="KW-0408">Iron</keyword>
<dbReference type="Pfam" id="PF00034">
    <property type="entry name" value="Cytochrom_C"/>
    <property type="match status" value="1"/>
</dbReference>
<evidence type="ECO:0000256" key="3">
    <source>
        <dbReference type="ARBA" id="ARBA00022723"/>
    </source>
</evidence>
<dbReference type="EMBL" id="LR025744">
    <property type="protein sequence ID" value="VBB16877.1"/>
    <property type="molecule type" value="Genomic_DNA"/>
</dbReference>
<evidence type="ECO:0000256" key="1">
    <source>
        <dbReference type="ARBA" id="ARBA00022448"/>
    </source>
</evidence>
<dbReference type="SUPFAM" id="SSF46626">
    <property type="entry name" value="Cytochrome c"/>
    <property type="match status" value="1"/>
</dbReference>
<dbReference type="Gene3D" id="1.10.760.10">
    <property type="entry name" value="Cytochrome c-like domain"/>
    <property type="match status" value="1"/>
</dbReference>
<keyword evidence="2 6" id="KW-0349">Heme</keyword>
<feature type="chain" id="PRO_5042564561" evidence="7">
    <location>
        <begin position="25"/>
        <end position="129"/>
    </location>
</feature>
<dbReference type="GeneID" id="71059483"/>
<evidence type="ECO:0000313" key="10">
    <source>
        <dbReference type="Proteomes" id="UP000268684"/>
    </source>
</evidence>
<dbReference type="PRINTS" id="PR00604">
    <property type="entry name" value="CYTCHRMECIAB"/>
</dbReference>
<dbReference type="GO" id="GO:0020037">
    <property type="term" value="F:heme binding"/>
    <property type="evidence" value="ECO:0007669"/>
    <property type="project" value="InterPro"/>
</dbReference>
<dbReference type="GO" id="GO:0046872">
    <property type="term" value="F:metal ion binding"/>
    <property type="evidence" value="ECO:0007669"/>
    <property type="project" value="UniProtKB-KW"/>
</dbReference>
<dbReference type="InterPro" id="IPR009056">
    <property type="entry name" value="Cyt_c-like_dom"/>
</dbReference>
<evidence type="ECO:0000256" key="5">
    <source>
        <dbReference type="ARBA" id="ARBA00023004"/>
    </source>
</evidence>
<evidence type="ECO:0000313" key="9">
    <source>
        <dbReference type="EMBL" id="VBB16877.1"/>
    </source>
</evidence>
<proteinExistence type="predicted"/>
<dbReference type="KEGG" id="bstl:BBJ41_34360"/>
<gene>
    <name evidence="9" type="ORF">BSTAB16_7084</name>
</gene>
<keyword evidence="7" id="KW-0732">Signal</keyword>
<dbReference type="InterPro" id="IPR002327">
    <property type="entry name" value="Cyt_c_1A/1B"/>
</dbReference>
<evidence type="ECO:0000256" key="7">
    <source>
        <dbReference type="SAM" id="SignalP"/>
    </source>
</evidence>
<protein>
    <submittedName>
        <fullName evidence="9">Cytochrome c2,Cytochrome c</fullName>
    </submittedName>
</protein>
<evidence type="ECO:0000256" key="6">
    <source>
        <dbReference type="PROSITE-ProRule" id="PRU00433"/>
    </source>
</evidence>
<keyword evidence="3 6" id="KW-0479">Metal-binding</keyword>
<dbReference type="PROSITE" id="PS51007">
    <property type="entry name" value="CYTC"/>
    <property type="match status" value="1"/>
</dbReference>
<keyword evidence="4" id="KW-0249">Electron transport</keyword>
<evidence type="ECO:0000259" key="8">
    <source>
        <dbReference type="PROSITE" id="PS51007"/>
    </source>
</evidence>
<dbReference type="RefSeq" id="WP_069750782.1">
    <property type="nucleotide sequence ID" value="NZ_CADFDZ010000005.1"/>
</dbReference>
<dbReference type="PANTHER" id="PTHR11961">
    <property type="entry name" value="CYTOCHROME C"/>
    <property type="match status" value="1"/>
</dbReference>
<name>A0AAJ5T8I3_9BURK</name>
<dbReference type="GO" id="GO:0009055">
    <property type="term" value="F:electron transfer activity"/>
    <property type="evidence" value="ECO:0007669"/>
    <property type="project" value="InterPro"/>
</dbReference>
<sequence>MNRLSVFLAAAAASLVALHGTAMAEPGCAPEAGRHVFATKCAMCHAADKSQGTIVGPNLFGVFERPVGKLPGFTYSPALAASDGTWDAKALDLFLKAPAVAKPGTSMPFAGIRNDADRASTICYLKALR</sequence>
<feature type="domain" description="Cytochrome c" evidence="8">
    <location>
        <begin position="28"/>
        <end position="129"/>
    </location>
</feature>
<evidence type="ECO:0000256" key="4">
    <source>
        <dbReference type="ARBA" id="ARBA00022982"/>
    </source>
</evidence>
<evidence type="ECO:0000256" key="2">
    <source>
        <dbReference type="ARBA" id="ARBA00022617"/>
    </source>
</evidence>
<reference evidence="9 10" key="1">
    <citation type="submission" date="2017-11" db="EMBL/GenBank/DDBJ databases">
        <authorList>
            <person name="Seth-Smith MB H."/>
        </authorList>
    </citation>
    <scope>NUCLEOTIDE SEQUENCE [LARGE SCALE GENOMIC DNA]</scope>
    <source>
        <strain evidence="9">E</strain>
    </source>
</reference>
<keyword evidence="1" id="KW-0813">Transport</keyword>
<dbReference type="Proteomes" id="UP000268684">
    <property type="component" value="Chromosome III"/>
</dbReference>
<organism evidence="9 10">
    <name type="scientific">Burkholderia stabilis</name>
    <dbReference type="NCBI Taxonomy" id="95485"/>
    <lineage>
        <taxon>Bacteria</taxon>
        <taxon>Pseudomonadati</taxon>
        <taxon>Pseudomonadota</taxon>
        <taxon>Betaproteobacteria</taxon>
        <taxon>Burkholderiales</taxon>
        <taxon>Burkholderiaceae</taxon>
        <taxon>Burkholderia</taxon>
        <taxon>Burkholderia cepacia complex</taxon>
    </lineage>
</organism>
<keyword evidence="10" id="KW-1185">Reference proteome</keyword>